<dbReference type="PANTHER" id="PTHR46825:SF15">
    <property type="entry name" value="BETA-LACTAMASE-RELATED DOMAIN-CONTAINING PROTEIN"/>
    <property type="match status" value="1"/>
</dbReference>
<accession>A0A4S3KIB0</accession>
<organism evidence="2 3">
    <name type="scientific">Rhodanobacter lindaniclasticus</name>
    <dbReference type="NCBI Taxonomy" id="75310"/>
    <lineage>
        <taxon>Bacteria</taxon>
        <taxon>Pseudomonadati</taxon>
        <taxon>Pseudomonadota</taxon>
        <taxon>Gammaproteobacteria</taxon>
        <taxon>Lysobacterales</taxon>
        <taxon>Rhodanobacteraceae</taxon>
        <taxon>Rhodanobacter</taxon>
    </lineage>
</organism>
<evidence type="ECO:0000259" key="1">
    <source>
        <dbReference type="Pfam" id="PF00144"/>
    </source>
</evidence>
<dbReference type="Pfam" id="PF00144">
    <property type="entry name" value="Beta-lactamase"/>
    <property type="match status" value="1"/>
</dbReference>
<gene>
    <name evidence="2" type="ORF">B1991_08395</name>
</gene>
<evidence type="ECO:0000313" key="2">
    <source>
        <dbReference type="EMBL" id="THD07694.1"/>
    </source>
</evidence>
<dbReference type="AlphaFoldDB" id="A0A4S3KIB0"/>
<comment type="caution">
    <text evidence="2">The sequence shown here is derived from an EMBL/GenBank/DDBJ whole genome shotgun (WGS) entry which is preliminary data.</text>
</comment>
<keyword evidence="3" id="KW-1185">Reference proteome</keyword>
<reference evidence="2 3" key="1">
    <citation type="submission" date="2017-02" db="EMBL/GenBank/DDBJ databases">
        <title>Whole genome sequencing of Rhodanobacter lindaniclasticus DSM 17932.</title>
        <authorList>
            <person name="Kumar S."/>
            <person name="Patil P."/>
            <person name="Patil P.B."/>
        </authorList>
    </citation>
    <scope>NUCLEOTIDE SEQUENCE [LARGE SCALE GENOMIC DNA]</scope>
    <source>
        <strain evidence="2 3">DSM 17932</strain>
    </source>
</reference>
<sequence>MVDAVVARYHLPGIAVGVIENGQVVYTRTVGETVAGSGQKITPRTLFKIASNSKAMTTALLGRLVDQGKLHWDDPVTKYLPQFRMHDPWVTANMRVADLLTHSSGLPEGGGDLMLWPEPNAFTRADIIHGLRFIKPGYSFRAQYQYDNLLYVVAGEVAAAAGGASYETLMHREVFAPLHLDRCQVGAWNRDTVGDVATPHRRDDGRNVPIPEAAAIPAITSAAAGGIRCDLTDMLSWARNWLVPTPAQLQWLSPQQRKTLQAPHMLIPVSAQRRAWDNSHIMAYGYGWRMADVDGQWNVWHTGTLNGMYSMLSLLPDRNSGFVFMINGEADDARTVLGEVLTKHFTAPNDTRDVNWYADTLERKSKQHAEKSPLPDTSTWQAATTTEMAAWTGTYRDPWFGDITLCPQDGKVRFAAKKSPALTGTAMRLGKRYLVHWDNGELDAWLDFKPAADGTPISLRMAKFDPDGDFSSDYEDLAFRRVGGCP</sequence>
<dbReference type="InterPro" id="IPR012338">
    <property type="entry name" value="Beta-lactam/transpept-like"/>
</dbReference>
<dbReference type="EMBL" id="MWIO01000025">
    <property type="protein sequence ID" value="THD07694.1"/>
    <property type="molecule type" value="Genomic_DNA"/>
</dbReference>
<name>A0A4S3KIB0_9GAMM</name>
<evidence type="ECO:0000313" key="3">
    <source>
        <dbReference type="Proteomes" id="UP000306317"/>
    </source>
</evidence>
<proteinExistence type="predicted"/>
<dbReference type="PANTHER" id="PTHR46825">
    <property type="entry name" value="D-ALANYL-D-ALANINE-CARBOXYPEPTIDASE/ENDOPEPTIDASE AMPH"/>
    <property type="match status" value="1"/>
</dbReference>
<dbReference type="Gene3D" id="3.40.710.10">
    <property type="entry name" value="DD-peptidase/beta-lactamase superfamily"/>
    <property type="match status" value="1"/>
</dbReference>
<dbReference type="InterPro" id="IPR050491">
    <property type="entry name" value="AmpC-like"/>
</dbReference>
<feature type="domain" description="Beta-lactamase-related" evidence="1">
    <location>
        <begin position="2"/>
        <end position="331"/>
    </location>
</feature>
<dbReference type="InterPro" id="IPR001466">
    <property type="entry name" value="Beta-lactam-related"/>
</dbReference>
<protein>
    <submittedName>
        <fullName evidence="2">Penicillin-binding protein</fullName>
    </submittedName>
</protein>
<dbReference type="SUPFAM" id="SSF56601">
    <property type="entry name" value="beta-lactamase/transpeptidase-like"/>
    <property type="match status" value="1"/>
</dbReference>
<dbReference type="Proteomes" id="UP000306317">
    <property type="component" value="Unassembled WGS sequence"/>
</dbReference>